<dbReference type="OrthoDB" id="5932488at2"/>
<protein>
    <submittedName>
        <fullName evidence="1">Uncharacterized protein</fullName>
    </submittedName>
</protein>
<reference evidence="1 2" key="1">
    <citation type="submission" date="2017-04" db="EMBL/GenBank/DDBJ databases">
        <title>Comparative genome analysis of Subtercola boreus.</title>
        <authorList>
            <person name="Cho Y.-J."/>
            <person name="Cho A."/>
            <person name="Kim O.-S."/>
            <person name="Lee J.-I."/>
        </authorList>
    </citation>
    <scope>NUCLEOTIDE SEQUENCE [LARGE SCALE GENOMIC DNA]</scope>
    <source>
        <strain evidence="1 2">P27479</strain>
    </source>
</reference>
<name>A0A3E0W549_9MICO</name>
<comment type="caution">
    <text evidence="1">The sequence shown here is derived from an EMBL/GenBank/DDBJ whole genome shotgun (WGS) entry which is preliminary data.</text>
</comment>
<evidence type="ECO:0000313" key="1">
    <source>
        <dbReference type="EMBL" id="RFA16673.1"/>
    </source>
</evidence>
<dbReference type="AlphaFoldDB" id="A0A3E0W549"/>
<organism evidence="1 2">
    <name type="scientific">Subtercola boreus</name>
    <dbReference type="NCBI Taxonomy" id="120213"/>
    <lineage>
        <taxon>Bacteria</taxon>
        <taxon>Bacillati</taxon>
        <taxon>Actinomycetota</taxon>
        <taxon>Actinomycetes</taxon>
        <taxon>Micrococcales</taxon>
        <taxon>Microbacteriaceae</taxon>
        <taxon>Subtercola</taxon>
    </lineage>
</organism>
<evidence type="ECO:0000313" key="2">
    <source>
        <dbReference type="Proteomes" id="UP000256541"/>
    </source>
</evidence>
<accession>A0A3E0W549</accession>
<dbReference type="EMBL" id="NBXB01000011">
    <property type="protein sequence ID" value="RFA16673.1"/>
    <property type="molecule type" value="Genomic_DNA"/>
</dbReference>
<gene>
    <name evidence="1" type="ORF">B7R22_04190</name>
</gene>
<sequence>MTARVADQNRGPLDAGGQASAVIYRGRPVTVTELAALSHLAEDEAWAAVDDLRARCGPGPQL</sequence>
<dbReference type="RefSeq" id="WP_116410537.1">
    <property type="nucleotide sequence ID" value="NZ_NBXB01000011.1"/>
</dbReference>
<dbReference type="Proteomes" id="UP000256541">
    <property type="component" value="Unassembled WGS sequence"/>
</dbReference>
<proteinExistence type="predicted"/>